<evidence type="ECO:0000256" key="7">
    <source>
        <dbReference type="ARBA" id="ARBA00022798"/>
    </source>
</evidence>
<evidence type="ECO:0000256" key="4">
    <source>
        <dbReference type="ARBA" id="ARBA00022679"/>
    </source>
</evidence>
<dbReference type="OrthoDB" id="5422795at2759"/>
<evidence type="ECO:0000256" key="8">
    <source>
        <dbReference type="ARBA" id="ARBA00022840"/>
    </source>
</evidence>
<dbReference type="PANTHER" id="PTHR10196">
    <property type="entry name" value="SUGAR KINASE"/>
    <property type="match status" value="1"/>
</dbReference>
<dbReference type="GO" id="GO:0004370">
    <property type="term" value="F:glycerol kinase activity"/>
    <property type="evidence" value="ECO:0007669"/>
    <property type="project" value="UniProtKB-EC"/>
</dbReference>
<dbReference type="GO" id="GO:0005524">
    <property type="term" value="F:ATP binding"/>
    <property type="evidence" value="ECO:0007669"/>
    <property type="project" value="UniProtKB-KW"/>
</dbReference>
<sequence>MLIRFDSAHLPYPVLGPGESTERWQWARSHASGFRSGGSRAWARRRGLGAAAGRRGADVSLSQSTFPKMDSMPIRTLSYHELDPLKNVVFSTNYLQHVENVEIETQETRPEHLPEGISETDEEKQKHWFIGSIDCGTTSSRFLIFNGEGNPVASHQIEFDNIYPESGWHEHNPQELVASVEECIDKATAKFQEDGYTTSQIKAIGITNQRETTICWDTNTGEPLYNAIVWPDTRTTSIVRELKKREGADELQQLCGLPLSTYPSSVKLLWLCRNVDAVKNAYDEGRLSFGTVDTWLIFKLNGGKEAGIHVTDSSNASRTMFMNLHTLQYDDKLLDFFQLDRKNITLPKIVPSSDRDAFGALASTALKGIKITGCLGDQSAALVGQCGFKPGEAKNTYGTGCFLLYNVGDKPVISKYGLLATVAYDFGAGRKPVYALEGSVAVAGSGVKFLMNNMGFIKHSHKITELAESVRDNGGVVFVTAFSGLFAPYWIDDAKGTLFGITAHTQRGHIARATLEATCYQTKAILDAMEKDSGHKLGKLAVDGGMSNSDLCMQTQADIIGIPVDRPVMRETTALGAAIAAGFAVDIWKEFDELKEINKEDRKIFTSKIPKKKSDAMFKKWEQAVEMSKGWVLSPSDDEEDEEAEVEE</sequence>
<dbReference type="UniPathway" id="UPA00618">
    <property type="reaction ID" value="UER00672"/>
</dbReference>
<dbReference type="GO" id="GO:0019563">
    <property type="term" value="P:glycerol catabolic process"/>
    <property type="evidence" value="ECO:0007669"/>
    <property type="project" value="UniProtKB-UniPathway"/>
</dbReference>
<dbReference type="InterPro" id="IPR042018">
    <property type="entry name" value="GK1-3_metazoan-type"/>
</dbReference>
<keyword evidence="14" id="KW-1185">Reference proteome</keyword>
<dbReference type="Pfam" id="PF00370">
    <property type="entry name" value="FGGY_N"/>
    <property type="match status" value="1"/>
</dbReference>
<accession>K1X460</accession>
<proteinExistence type="inferred from homology"/>
<keyword evidence="4 10" id="KW-0808">Transferase</keyword>
<keyword evidence="5" id="KW-0547">Nucleotide-binding</keyword>
<comment type="pathway">
    <text evidence="1">Polyol metabolism; glycerol degradation via glycerol kinase pathway; sn-glycerol 3-phosphate from glycerol: step 1/1.</text>
</comment>
<dbReference type="FunFam" id="3.30.420.40:FF:000085">
    <property type="entry name" value="Glycerol kinase 2"/>
    <property type="match status" value="1"/>
</dbReference>
<dbReference type="GO" id="GO:0046167">
    <property type="term" value="P:glycerol-3-phosphate biosynthetic process"/>
    <property type="evidence" value="ECO:0007669"/>
    <property type="project" value="TreeGrafter"/>
</dbReference>
<dbReference type="AlphaFoldDB" id="K1X460"/>
<gene>
    <name evidence="13" type="ORF">MBM_01774</name>
</gene>
<evidence type="ECO:0000259" key="12">
    <source>
        <dbReference type="Pfam" id="PF02782"/>
    </source>
</evidence>
<dbReference type="Gene3D" id="3.30.420.40">
    <property type="match status" value="2"/>
</dbReference>
<feature type="domain" description="Carbohydrate kinase FGGY N-terminal" evidence="11">
    <location>
        <begin position="130"/>
        <end position="384"/>
    </location>
</feature>
<dbReference type="FunCoup" id="K1X460">
    <property type="interactions" value="339"/>
</dbReference>
<evidence type="ECO:0000256" key="9">
    <source>
        <dbReference type="ARBA" id="ARBA00043149"/>
    </source>
</evidence>
<dbReference type="FunFam" id="3.30.420.40:FF:000086">
    <property type="entry name" value="Glycerol kinase"/>
    <property type="match status" value="1"/>
</dbReference>
<dbReference type="PANTHER" id="PTHR10196:SF69">
    <property type="entry name" value="GLYCEROL KINASE"/>
    <property type="match status" value="1"/>
</dbReference>
<dbReference type="OMA" id="FMLMNIG"/>
<evidence type="ECO:0000256" key="10">
    <source>
        <dbReference type="RuleBase" id="RU003733"/>
    </source>
</evidence>
<dbReference type="EC" id="2.7.1.30" evidence="3"/>
<dbReference type="EMBL" id="JH921430">
    <property type="protein sequence ID" value="EKD19822.1"/>
    <property type="molecule type" value="Genomic_DNA"/>
</dbReference>
<dbReference type="InterPro" id="IPR018485">
    <property type="entry name" value="FGGY_C"/>
</dbReference>
<dbReference type="InterPro" id="IPR018483">
    <property type="entry name" value="Carb_kinase_FGGY_CS"/>
</dbReference>
<dbReference type="InParanoid" id="K1X460"/>
<organism evidence="13 14">
    <name type="scientific">Marssonina brunnea f. sp. multigermtubi (strain MB_m1)</name>
    <name type="common">Marssonina leaf spot fungus</name>
    <dbReference type="NCBI Taxonomy" id="1072389"/>
    <lineage>
        <taxon>Eukaryota</taxon>
        <taxon>Fungi</taxon>
        <taxon>Dikarya</taxon>
        <taxon>Ascomycota</taxon>
        <taxon>Pezizomycotina</taxon>
        <taxon>Leotiomycetes</taxon>
        <taxon>Helotiales</taxon>
        <taxon>Drepanopezizaceae</taxon>
        <taxon>Drepanopeziza</taxon>
    </lineage>
</organism>
<dbReference type="InterPro" id="IPR043129">
    <property type="entry name" value="ATPase_NBD"/>
</dbReference>
<dbReference type="PROSITE" id="PS00933">
    <property type="entry name" value="FGGY_KINASES_1"/>
    <property type="match status" value="1"/>
</dbReference>
<name>K1X460_MARBU</name>
<dbReference type="eggNOG" id="KOG2517">
    <property type="taxonomic scope" value="Eukaryota"/>
</dbReference>
<dbReference type="PROSITE" id="PS00445">
    <property type="entry name" value="FGGY_KINASES_2"/>
    <property type="match status" value="1"/>
</dbReference>
<evidence type="ECO:0000256" key="5">
    <source>
        <dbReference type="ARBA" id="ARBA00022741"/>
    </source>
</evidence>
<keyword evidence="6 10" id="KW-0418">Kinase</keyword>
<dbReference type="HOGENOM" id="CLU_009281_2_2_1"/>
<dbReference type="GO" id="GO:0006641">
    <property type="term" value="P:triglyceride metabolic process"/>
    <property type="evidence" value="ECO:0007669"/>
    <property type="project" value="TreeGrafter"/>
</dbReference>
<dbReference type="SUPFAM" id="SSF53067">
    <property type="entry name" value="Actin-like ATPase domain"/>
    <property type="match status" value="2"/>
</dbReference>
<comment type="similarity">
    <text evidence="2 10">Belongs to the FGGY kinase family.</text>
</comment>
<feature type="domain" description="Carbohydrate kinase FGGY C-terminal" evidence="12">
    <location>
        <begin position="394"/>
        <end position="584"/>
    </location>
</feature>
<dbReference type="CDD" id="cd07792">
    <property type="entry name" value="ASKHA_NBD_FGGY_GK1-3-like"/>
    <property type="match status" value="1"/>
</dbReference>
<dbReference type="Pfam" id="PF02782">
    <property type="entry name" value="FGGY_C"/>
    <property type="match status" value="1"/>
</dbReference>
<dbReference type="InterPro" id="IPR005999">
    <property type="entry name" value="Glycerol_kin"/>
</dbReference>
<evidence type="ECO:0000256" key="1">
    <source>
        <dbReference type="ARBA" id="ARBA00005190"/>
    </source>
</evidence>
<evidence type="ECO:0000256" key="6">
    <source>
        <dbReference type="ARBA" id="ARBA00022777"/>
    </source>
</evidence>
<dbReference type="NCBIfam" id="NF000756">
    <property type="entry name" value="PRK00047.1"/>
    <property type="match status" value="1"/>
</dbReference>
<dbReference type="InterPro" id="IPR018484">
    <property type="entry name" value="FGGY_N"/>
</dbReference>
<dbReference type="NCBIfam" id="TIGR01311">
    <property type="entry name" value="glycerol_kin"/>
    <property type="match status" value="1"/>
</dbReference>
<dbReference type="STRING" id="1072389.K1X460"/>
<evidence type="ECO:0000256" key="3">
    <source>
        <dbReference type="ARBA" id="ARBA00012099"/>
    </source>
</evidence>
<evidence type="ECO:0000259" key="11">
    <source>
        <dbReference type="Pfam" id="PF00370"/>
    </source>
</evidence>
<dbReference type="GO" id="GO:0005739">
    <property type="term" value="C:mitochondrion"/>
    <property type="evidence" value="ECO:0007669"/>
    <property type="project" value="TreeGrafter"/>
</dbReference>
<keyword evidence="8" id="KW-0067">ATP-binding</keyword>
<dbReference type="Proteomes" id="UP000006753">
    <property type="component" value="Unassembled WGS sequence"/>
</dbReference>
<evidence type="ECO:0000256" key="2">
    <source>
        <dbReference type="ARBA" id="ARBA00009156"/>
    </source>
</evidence>
<keyword evidence="7" id="KW-0319">Glycerol metabolism</keyword>
<evidence type="ECO:0000313" key="14">
    <source>
        <dbReference type="Proteomes" id="UP000006753"/>
    </source>
</evidence>
<protein>
    <recommendedName>
        <fullName evidence="3">glycerol kinase</fullName>
        <ecNumber evidence="3">2.7.1.30</ecNumber>
    </recommendedName>
    <alternativeName>
        <fullName evidence="9">ATP:glycerol 3-phosphotransferase</fullName>
    </alternativeName>
</protein>
<reference evidence="13 14" key="1">
    <citation type="journal article" date="2012" name="BMC Genomics">
        <title>Sequencing the genome of Marssonina brunnea reveals fungus-poplar co-evolution.</title>
        <authorList>
            <person name="Zhu S."/>
            <person name="Cao Y.-Z."/>
            <person name="Jiang C."/>
            <person name="Tan B.-Y."/>
            <person name="Wang Z."/>
            <person name="Feng S."/>
            <person name="Zhang L."/>
            <person name="Su X.-H."/>
            <person name="Brejova B."/>
            <person name="Vinar T."/>
            <person name="Xu M."/>
            <person name="Wang M.-X."/>
            <person name="Zhang S.-G."/>
            <person name="Huang M.-R."/>
            <person name="Wu R."/>
            <person name="Zhou Y."/>
        </authorList>
    </citation>
    <scope>NUCLEOTIDE SEQUENCE [LARGE SCALE GENOMIC DNA]</scope>
    <source>
        <strain evidence="13 14">MB_m1</strain>
    </source>
</reference>
<evidence type="ECO:0000313" key="13">
    <source>
        <dbReference type="EMBL" id="EKD19822.1"/>
    </source>
</evidence>
<dbReference type="KEGG" id="mbe:MBM_01774"/>